<dbReference type="SUPFAM" id="SSF109604">
    <property type="entry name" value="HD-domain/PDEase-like"/>
    <property type="match status" value="1"/>
</dbReference>
<dbReference type="InterPro" id="IPR003607">
    <property type="entry name" value="HD/PDEase_dom"/>
</dbReference>
<dbReference type="GO" id="GO:0046872">
    <property type="term" value="F:metal ion binding"/>
    <property type="evidence" value="ECO:0007669"/>
    <property type="project" value="UniProtKB-KW"/>
</dbReference>
<evidence type="ECO:0000313" key="13">
    <source>
        <dbReference type="EMBL" id="CAD6193213.1"/>
    </source>
</evidence>
<dbReference type="SMART" id="SM00471">
    <property type="entry name" value="HDc"/>
    <property type="match status" value="1"/>
</dbReference>
<dbReference type="GO" id="GO:0005737">
    <property type="term" value="C:cytoplasm"/>
    <property type="evidence" value="ECO:0007669"/>
    <property type="project" value="TreeGrafter"/>
</dbReference>
<comment type="subunit">
    <text evidence="6">Homodimer.</text>
</comment>
<evidence type="ECO:0000256" key="2">
    <source>
        <dbReference type="ARBA" id="ARBA00001936"/>
    </source>
</evidence>
<keyword evidence="10" id="KW-0378">Hydrolase</keyword>
<dbReference type="Pfam" id="PF13023">
    <property type="entry name" value="HD_3"/>
    <property type="match status" value="1"/>
</dbReference>
<organism evidence="13 14">
    <name type="scientific">Caenorhabditis auriculariae</name>
    <dbReference type="NCBI Taxonomy" id="2777116"/>
    <lineage>
        <taxon>Eukaryota</taxon>
        <taxon>Metazoa</taxon>
        <taxon>Ecdysozoa</taxon>
        <taxon>Nematoda</taxon>
        <taxon>Chromadorea</taxon>
        <taxon>Rhabditida</taxon>
        <taxon>Rhabditina</taxon>
        <taxon>Rhabditomorpha</taxon>
        <taxon>Rhabditoidea</taxon>
        <taxon>Rhabditidae</taxon>
        <taxon>Peloderinae</taxon>
        <taxon>Caenorhabditis</taxon>
    </lineage>
</organism>
<comment type="cofactor">
    <cofactor evidence="2">
        <name>Mn(2+)</name>
        <dbReference type="ChEBI" id="CHEBI:29035"/>
    </cofactor>
</comment>
<evidence type="ECO:0000256" key="4">
    <source>
        <dbReference type="ARBA" id="ARBA00004074"/>
    </source>
</evidence>
<dbReference type="InterPro" id="IPR006674">
    <property type="entry name" value="HD_domain"/>
</dbReference>
<name>A0A8S1HAI5_9PELO</name>
<accession>A0A8S1HAI5</accession>
<evidence type="ECO:0000256" key="11">
    <source>
        <dbReference type="ARBA" id="ARBA00032735"/>
    </source>
</evidence>
<reference evidence="13" key="1">
    <citation type="submission" date="2020-10" db="EMBL/GenBank/DDBJ databases">
        <authorList>
            <person name="Kikuchi T."/>
        </authorList>
    </citation>
    <scope>NUCLEOTIDE SEQUENCE</scope>
    <source>
        <strain evidence="13">NKZ352</strain>
    </source>
</reference>
<dbReference type="GO" id="GO:0002953">
    <property type="term" value="F:5'-deoxynucleotidase activity"/>
    <property type="evidence" value="ECO:0007669"/>
    <property type="project" value="UniProtKB-EC"/>
</dbReference>
<sequence length="189" mass="21993">MSRVKIAELLKVCDNLKHLKRTGWVKRGVPEPETVACHMYRMAILAMALEGEIENLDVIRALKMSLVHDIGESIVGDITPHCGISQEDKFNLENEAMKRIASYVPNVGDEWMQLWNEYEEATSLTATVVKHLDKFDMVAQAWSYEQKHDICLEEFFTSTAGFFKMEPFLTWDRELRQEREIQKKRNDNL</sequence>
<evidence type="ECO:0000256" key="7">
    <source>
        <dbReference type="ARBA" id="ARBA00012964"/>
    </source>
</evidence>
<evidence type="ECO:0000256" key="3">
    <source>
        <dbReference type="ARBA" id="ARBA00001941"/>
    </source>
</evidence>
<dbReference type="OrthoDB" id="10254258at2759"/>
<comment type="function">
    <text evidence="4">Catalyzes the dephosphorylation of the nucleoside 5'-monophosphates deoxyadenosine monophosphate (dAMP), deoxycytidine monophosphate (dCMP), deoxyguanosine monophosphate (dGMP) and deoxythymidine monophosphate (dTMP).</text>
</comment>
<gene>
    <name evidence="13" type="ORF">CAUJ_LOCUS9132</name>
</gene>
<dbReference type="Gene3D" id="1.10.3210.10">
    <property type="entry name" value="Hypothetical protein af1432"/>
    <property type="match status" value="1"/>
</dbReference>
<keyword evidence="14" id="KW-1185">Reference proteome</keyword>
<dbReference type="InterPro" id="IPR039356">
    <property type="entry name" value="YfbR/HDDC2"/>
</dbReference>
<evidence type="ECO:0000256" key="6">
    <source>
        <dbReference type="ARBA" id="ARBA00011738"/>
    </source>
</evidence>
<evidence type="ECO:0000259" key="12">
    <source>
        <dbReference type="SMART" id="SM00471"/>
    </source>
</evidence>
<proteinExistence type="inferred from homology"/>
<evidence type="ECO:0000313" key="14">
    <source>
        <dbReference type="Proteomes" id="UP000835052"/>
    </source>
</evidence>
<dbReference type="Proteomes" id="UP000835052">
    <property type="component" value="Unassembled WGS sequence"/>
</dbReference>
<dbReference type="FunFam" id="1.10.3210.10:FF:000035">
    <property type="entry name" value="HD family hydrolase"/>
    <property type="match status" value="1"/>
</dbReference>
<comment type="cofactor">
    <cofactor evidence="3">
        <name>Co(2+)</name>
        <dbReference type="ChEBI" id="CHEBI:48828"/>
    </cofactor>
</comment>
<dbReference type="AlphaFoldDB" id="A0A8S1HAI5"/>
<evidence type="ECO:0000256" key="9">
    <source>
        <dbReference type="ARBA" id="ARBA00022723"/>
    </source>
</evidence>
<keyword evidence="9" id="KW-0479">Metal-binding</keyword>
<evidence type="ECO:0000256" key="5">
    <source>
        <dbReference type="ARBA" id="ARBA00009999"/>
    </source>
</evidence>
<evidence type="ECO:0000256" key="8">
    <source>
        <dbReference type="ARBA" id="ARBA00015933"/>
    </source>
</evidence>
<dbReference type="EMBL" id="CAJGYM010000033">
    <property type="protein sequence ID" value="CAD6193213.1"/>
    <property type="molecule type" value="Genomic_DNA"/>
</dbReference>
<evidence type="ECO:0000256" key="1">
    <source>
        <dbReference type="ARBA" id="ARBA00001638"/>
    </source>
</evidence>
<evidence type="ECO:0000256" key="10">
    <source>
        <dbReference type="ARBA" id="ARBA00022801"/>
    </source>
</evidence>
<dbReference type="EC" id="3.1.3.89" evidence="7"/>
<comment type="caution">
    <text evidence="13">The sequence shown here is derived from an EMBL/GenBank/DDBJ whole genome shotgun (WGS) entry which is preliminary data.</text>
</comment>
<protein>
    <recommendedName>
        <fullName evidence="8">5'-deoxynucleotidase HDDC2</fullName>
        <ecNumber evidence="7">3.1.3.89</ecNumber>
    </recommendedName>
    <alternativeName>
        <fullName evidence="11">HD domain-containing protein 2</fullName>
    </alternativeName>
</protein>
<dbReference type="PANTHER" id="PTHR11845">
    <property type="entry name" value="5'-DEOXYNUCLEOTIDASE HDDC2"/>
    <property type="match status" value="1"/>
</dbReference>
<feature type="domain" description="HD/PDEase" evidence="12">
    <location>
        <begin position="31"/>
        <end position="147"/>
    </location>
</feature>
<dbReference type="PANTHER" id="PTHR11845:SF13">
    <property type="entry name" value="5'-DEOXYNUCLEOTIDASE HDDC2"/>
    <property type="match status" value="1"/>
</dbReference>
<comment type="similarity">
    <text evidence="5">Belongs to the HDDC2 family.</text>
</comment>
<comment type="catalytic activity">
    <reaction evidence="1">
        <text>a 2'-deoxyribonucleoside 5'-phosphate + H2O = a 2'-deoxyribonucleoside + phosphate</text>
        <dbReference type="Rhea" id="RHEA:36167"/>
        <dbReference type="ChEBI" id="CHEBI:15377"/>
        <dbReference type="ChEBI" id="CHEBI:18274"/>
        <dbReference type="ChEBI" id="CHEBI:43474"/>
        <dbReference type="ChEBI" id="CHEBI:65317"/>
        <dbReference type="EC" id="3.1.3.89"/>
    </reaction>
</comment>